<keyword evidence="7" id="KW-0998">Cell outer membrane</keyword>
<dbReference type="Pfam" id="PF02321">
    <property type="entry name" value="OEP"/>
    <property type="match status" value="2"/>
</dbReference>
<evidence type="ECO:0000256" key="3">
    <source>
        <dbReference type="ARBA" id="ARBA00022448"/>
    </source>
</evidence>
<dbReference type="RefSeq" id="WP_380061457.1">
    <property type="nucleotide sequence ID" value="NZ_JBHSEI010000005.1"/>
</dbReference>
<evidence type="ECO:0000256" key="4">
    <source>
        <dbReference type="ARBA" id="ARBA00022452"/>
    </source>
</evidence>
<dbReference type="EMBL" id="JBHSEI010000005">
    <property type="protein sequence ID" value="MFC4638453.1"/>
    <property type="molecule type" value="Genomic_DNA"/>
</dbReference>
<organism evidence="9 10">
    <name type="scientific">Deinococcus hohokamensis</name>
    <dbReference type="NCBI Taxonomy" id="309883"/>
    <lineage>
        <taxon>Bacteria</taxon>
        <taxon>Thermotogati</taxon>
        <taxon>Deinococcota</taxon>
        <taxon>Deinococci</taxon>
        <taxon>Deinococcales</taxon>
        <taxon>Deinococcaceae</taxon>
        <taxon>Deinococcus</taxon>
    </lineage>
</organism>
<dbReference type="InterPro" id="IPR003423">
    <property type="entry name" value="OMP_efflux"/>
</dbReference>
<comment type="similarity">
    <text evidence="2">Belongs to the outer membrane factor (OMF) (TC 1.B.17) family.</text>
</comment>
<evidence type="ECO:0000256" key="5">
    <source>
        <dbReference type="ARBA" id="ARBA00022692"/>
    </source>
</evidence>
<dbReference type="InterPro" id="IPR051906">
    <property type="entry name" value="TolC-like"/>
</dbReference>
<comment type="caution">
    <text evidence="9">The sequence shown here is derived from an EMBL/GenBank/DDBJ whole genome shotgun (WGS) entry which is preliminary data.</text>
</comment>
<evidence type="ECO:0000256" key="6">
    <source>
        <dbReference type="ARBA" id="ARBA00023136"/>
    </source>
</evidence>
<evidence type="ECO:0000256" key="7">
    <source>
        <dbReference type="ARBA" id="ARBA00023237"/>
    </source>
</evidence>
<reference evidence="10" key="1">
    <citation type="journal article" date="2019" name="Int. J. Syst. Evol. Microbiol.">
        <title>The Global Catalogue of Microorganisms (GCM) 10K type strain sequencing project: providing services to taxonomists for standard genome sequencing and annotation.</title>
        <authorList>
            <consortium name="The Broad Institute Genomics Platform"/>
            <consortium name="The Broad Institute Genome Sequencing Center for Infectious Disease"/>
            <person name="Wu L."/>
            <person name="Ma J."/>
        </authorList>
    </citation>
    <scope>NUCLEOTIDE SEQUENCE [LARGE SCALE GENOMIC DNA]</scope>
    <source>
        <strain evidence="10">CCUG 55995</strain>
    </source>
</reference>
<dbReference type="Proteomes" id="UP001595952">
    <property type="component" value="Unassembled WGS sequence"/>
</dbReference>
<dbReference type="PANTHER" id="PTHR30026:SF20">
    <property type="entry name" value="OUTER MEMBRANE PROTEIN TOLC"/>
    <property type="match status" value="1"/>
</dbReference>
<accession>A0ABV9I995</accession>
<dbReference type="Gene3D" id="1.20.1600.10">
    <property type="entry name" value="Outer membrane efflux proteins (OEP)"/>
    <property type="match status" value="1"/>
</dbReference>
<sequence>MSEFSLLSPLLLGLLLLGPAAAQTAPAMPARVTGAPVVGPVLSLETLLPLLREAPGWRAADLTYRAAELSLQSARTRAGLTLSVGGSASAVKVPWDSGEWSASSAVTLSAALSVLPWSPALEAVRSAERALGAASTELRGARAALTLQLAQAYAGARSAAASLALAEAQAALAAQGLQVAQAQRAQNLLSQENLLDRQGAQEQAQAGVAQARRALEVAAGQLRRLLGRDVPLPTDPQAYAPLGAELLPAELRALAGAALNEADLLRRALVARPEVVRAQVGLSDAQIALEAARRAAGLPDVTASVQAGQLSDAQGRSGRTISAGLGVRSGVLSAQASLPLRDTGNIPNGVALNLSGTFTLLGRTEDQAVAQARLGAQQAALALDTARQAVELEVRTRLAELQNDQGALTALSTALTRAQTALDSARARLSAGLATPLEVRQAELGLLQARTTLNAALAQVTLAALALALATGQLDPLLLTPLPVFPPTVSPLPGGRS</sequence>
<evidence type="ECO:0000256" key="1">
    <source>
        <dbReference type="ARBA" id="ARBA00004442"/>
    </source>
</evidence>
<dbReference type="SUPFAM" id="SSF56954">
    <property type="entry name" value="Outer membrane efflux proteins (OEP)"/>
    <property type="match status" value="1"/>
</dbReference>
<keyword evidence="3" id="KW-0813">Transport</keyword>
<keyword evidence="6" id="KW-0472">Membrane</keyword>
<keyword evidence="10" id="KW-1185">Reference proteome</keyword>
<keyword evidence="5" id="KW-0812">Transmembrane</keyword>
<name>A0ABV9I995_9DEIO</name>
<comment type="subcellular location">
    <subcellularLocation>
        <location evidence="1">Cell outer membrane</location>
    </subcellularLocation>
</comment>
<evidence type="ECO:0000256" key="8">
    <source>
        <dbReference type="SAM" id="SignalP"/>
    </source>
</evidence>
<feature type="chain" id="PRO_5045220258" evidence="8">
    <location>
        <begin position="23"/>
        <end position="497"/>
    </location>
</feature>
<keyword evidence="4" id="KW-1134">Transmembrane beta strand</keyword>
<gene>
    <name evidence="9" type="ORF">ACFO0D_08845</name>
</gene>
<keyword evidence="8" id="KW-0732">Signal</keyword>
<feature type="signal peptide" evidence="8">
    <location>
        <begin position="1"/>
        <end position="22"/>
    </location>
</feature>
<proteinExistence type="inferred from homology"/>
<evidence type="ECO:0000313" key="10">
    <source>
        <dbReference type="Proteomes" id="UP001595952"/>
    </source>
</evidence>
<evidence type="ECO:0000256" key="2">
    <source>
        <dbReference type="ARBA" id="ARBA00007613"/>
    </source>
</evidence>
<evidence type="ECO:0000313" key="9">
    <source>
        <dbReference type="EMBL" id="MFC4638453.1"/>
    </source>
</evidence>
<dbReference type="PANTHER" id="PTHR30026">
    <property type="entry name" value="OUTER MEMBRANE PROTEIN TOLC"/>
    <property type="match status" value="1"/>
</dbReference>
<protein>
    <submittedName>
        <fullName evidence="9">TolC family protein</fullName>
    </submittedName>
</protein>